<evidence type="ECO:0000256" key="2">
    <source>
        <dbReference type="ARBA" id="ARBA00023125"/>
    </source>
</evidence>
<dbReference type="OrthoDB" id="184994at2"/>
<dbReference type="Pfam" id="PF12833">
    <property type="entry name" value="HTH_18"/>
    <property type="match status" value="1"/>
</dbReference>
<dbReference type="SUPFAM" id="SSF46689">
    <property type="entry name" value="Homeodomain-like"/>
    <property type="match status" value="2"/>
</dbReference>
<reference evidence="5 6" key="1">
    <citation type="journal article" date="2017" name="Genome Announc.">
        <title>Draft Genome Sequence of a Sporulating and Motile Strain of Lachnotalea glycerini Isolated from Water in Quebec City, Canada.</title>
        <authorList>
            <person name="Maheux A.F."/>
            <person name="Boudreau D.K."/>
            <person name="Berube E."/>
            <person name="Boissinot M."/>
            <person name="Raymond F."/>
            <person name="Brodeur S."/>
            <person name="Corbeil J."/>
            <person name="Isabel S."/>
            <person name="Omar R.F."/>
            <person name="Bergeron M.G."/>
        </authorList>
    </citation>
    <scope>NUCLEOTIDE SEQUENCE [LARGE SCALE GENOMIC DNA]</scope>
    <source>
        <strain evidence="5 6">CCRI-19302</strain>
    </source>
</reference>
<dbReference type="EMBL" id="NOKA02000007">
    <property type="protein sequence ID" value="RDY31981.1"/>
    <property type="molecule type" value="Genomic_DNA"/>
</dbReference>
<evidence type="ECO:0000313" key="6">
    <source>
        <dbReference type="Proteomes" id="UP000216411"/>
    </source>
</evidence>
<gene>
    <name evidence="5" type="ORF">CG710_006670</name>
</gene>
<keyword evidence="6" id="KW-1185">Reference proteome</keyword>
<dbReference type="InterPro" id="IPR009057">
    <property type="entry name" value="Homeodomain-like_sf"/>
</dbReference>
<dbReference type="PANTHER" id="PTHR43280">
    <property type="entry name" value="ARAC-FAMILY TRANSCRIPTIONAL REGULATOR"/>
    <property type="match status" value="1"/>
</dbReference>
<dbReference type="InterPro" id="IPR018060">
    <property type="entry name" value="HTH_AraC"/>
</dbReference>
<evidence type="ECO:0000256" key="1">
    <source>
        <dbReference type="ARBA" id="ARBA00023015"/>
    </source>
</evidence>
<dbReference type="AlphaFoldDB" id="A0A371JGW3"/>
<dbReference type="PANTHER" id="PTHR43280:SF34">
    <property type="entry name" value="ARAC-FAMILY TRANSCRIPTIONAL REGULATOR"/>
    <property type="match status" value="1"/>
</dbReference>
<keyword evidence="3" id="KW-0804">Transcription</keyword>
<accession>A0A371JGW3</accession>
<feature type="domain" description="HTH araC/xylS-type" evidence="4">
    <location>
        <begin position="304"/>
        <end position="402"/>
    </location>
</feature>
<evidence type="ECO:0000256" key="3">
    <source>
        <dbReference type="ARBA" id="ARBA00023163"/>
    </source>
</evidence>
<keyword evidence="1" id="KW-0805">Transcription regulation</keyword>
<dbReference type="GO" id="GO:0043565">
    <property type="term" value="F:sequence-specific DNA binding"/>
    <property type="evidence" value="ECO:0007669"/>
    <property type="project" value="InterPro"/>
</dbReference>
<evidence type="ECO:0000259" key="4">
    <source>
        <dbReference type="PROSITE" id="PS01124"/>
    </source>
</evidence>
<proteinExistence type="predicted"/>
<name>A0A371JGW3_9FIRM</name>
<organism evidence="5 6">
    <name type="scientific">Lachnotalea glycerini</name>
    <dbReference type="NCBI Taxonomy" id="1763509"/>
    <lineage>
        <taxon>Bacteria</taxon>
        <taxon>Bacillati</taxon>
        <taxon>Bacillota</taxon>
        <taxon>Clostridia</taxon>
        <taxon>Lachnospirales</taxon>
        <taxon>Lachnospiraceae</taxon>
        <taxon>Lachnotalea</taxon>
    </lineage>
</organism>
<keyword evidence="2" id="KW-0238">DNA-binding</keyword>
<dbReference type="Proteomes" id="UP000216411">
    <property type="component" value="Unassembled WGS sequence"/>
</dbReference>
<protein>
    <submittedName>
        <fullName evidence="5">Helix-turn-helix domain-containing protein</fullName>
    </submittedName>
</protein>
<sequence>MIHLEGIMNIEYLMQYISYHLHTIVRTYSKDKLQQSISCVRTVSQDDLLFSQSEIENFILDIPPNEFPLLSSINDNVVFATVTTPQNLFIIGPLYLNTPVYIKHQLSVTSFDPSYLQPVFSCEFSMLVEDMLLIHNLFRTYPLDRQELIRFNCIEEMIDKKIQKNFNELLFQSHETGQKHNPYDQEIREFSSIENGSMEQLEKSWAEDYIGNIGTLANNKLRSLKNLCIVVITLASRAAIRGGVNPEISFSLSDIYIRKVEEAQDEVTLNHLSKDAEYKYTMMVHEIKEYQDGFYKKDKNPRIGKCKDYIYTHLHEKIFAKNIADELDMNSKYLSDLFKQCEGISISDFILKEKINLTKNLLVYSNYTYIEIATYLGFSSQSHLGKQFKKITKMTLKQYRDCFGVKEFI</sequence>
<dbReference type="GO" id="GO:0003700">
    <property type="term" value="F:DNA-binding transcription factor activity"/>
    <property type="evidence" value="ECO:0007669"/>
    <property type="project" value="InterPro"/>
</dbReference>
<evidence type="ECO:0000313" key="5">
    <source>
        <dbReference type="EMBL" id="RDY31981.1"/>
    </source>
</evidence>
<dbReference type="PROSITE" id="PS01124">
    <property type="entry name" value="HTH_ARAC_FAMILY_2"/>
    <property type="match status" value="1"/>
</dbReference>
<comment type="caution">
    <text evidence="5">The sequence shown here is derived from an EMBL/GenBank/DDBJ whole genome shotgun (WGS) entry which is preliminary data.</text>
</comment>
<dbReference type="Gene3D" id="1.10.10.60">
    <property type="entry name" value="Homeodomain-like"/>
    <property type="match status" value="2"/>
</dbReference>
<dbReference type="SMART" id="SM00342">
    <property type="entry name" value="HTH_ARAC"/>
    <property type="match status" value="1"/>
</dbReference>